<feature type="region of interest" description="Disordered" evidence="1">
    <location>
        <begin position="1"/>
        <end position="149"/>
    </location>
</feature>
<dbReference type="KEGG" id="ahg:AHOG_20690"/>
<evidence type="ECO:0000313" key="3">
    <source>
        <dbReference type="Proteomes" id="UP000204221"/>
    </source>
</evidence>
<dbReference type="Proteomes" id="UP000204221">
    <property type="component" value="Chromosome"/>
</dbReference>
<dbReference type="AlphaFoldDB" id="A0A221W7A4"/>
<feature type="compositionally biased region" description="Basic residues" evidence="1">
    <location>
        <begin position="101"/>
        <end position="130"/>
    </location>
</feature>
<accession>A0A221W7A4</accession>
<feature type="compositionally biased region" description="Basic residues" evidence="1">
    <location>
        <begin position="207"/>
        <end position="220"/>
    </location>
</feature>
<protein>
    <submittedName>
        <fullName evidence="2">Uncharacterized protein</fullName>
    </submittedName>
</protein>
<name>A0A221W7A4_9PSEU</name>
<dbReference type="EMBL" id="CP022521">
    <property type="protein sequence ID" value="ASO21755.1"/>
    <property type="molecule type" value="Genomic_DNA"/>
</dbReference>
<organism evidence="2 3">
    <name type="scientific">Actinoalloteichus hoggarensis</name>
    <dbReference type="NCBI Taxonomy" id="1470176"/>
    <lineage>
        <taxon>Bacteria</taxon>
        <taxon>Bacillati</taxon>
        <taxon>Actinomycetota</taxon>
        <taxon>Actinomycetes</taxon>
        <taxon>Pseudonocardiales</taxon>
        <taxon>Pseudonocardiaceae</taxon>
        <taxon>Actinoalloteichus</taxon>
    </lineage>
</organism>
<feature type="compositionally biased region" description="Low complexity" evidence="1">
    <location>
        <begin position="35"/>
        <end position="49"/>
    </location>
</feature>
<feature type="compositionally biased region" description="Basic residues" evidence="1">
    <location>
        <begin position="50"/>
        <end position="77"/>
    </location>
</feature>
<feature type="compositionally biased region" description="Low complexity" evidence="1">
    <location>
        <begin position="221"/>
        <end position="239"/>
    </location>
</feature>
<evidence type="ECO:0000313" key="2">
    <source>
        <dbReference type="EMBL" id="ASO21755.1"/>
    </source>
</evidence>
<proteinExistence type="predicted"/>
<feature type="region of interest" description="Disordered" evidence="1">
    <location>
        <begin position="195"/>
        <end position="239"/>
    </location>
</feature>
<sequence>MTGPGAVGTPSARHGAGRDPRGTVRSAPPSPPARVPAAGFPSSRRPVPCLRRRRARRPRRSRRERWPWRGRARRCARRCGGPSGGNPAGRSLAAPGSCGRSGRRRPVRHGRERRTPRPRCGRRPARRTPGRPRTVVVPRRRRSGRGCERTSLVAERARDGCQLRRVVLPMRDVELPWRYAPALILRTDAAGIPQAVRERLGSGSPARPRRSPPRRSRRPSRSGGSAHRARPAGSVSASR</sequence>
<reference evidence="2 3" key="1">
    <citation type="submission" date="2017-07" db="EMBL/GenBank/DDBJ databases">
        <title>Complete genome sequence of Actinoalloteichus hoggarensis DSM 45943, type strain of Actinoalloteichus hoggarensis.</title>
        <authorList>
            <person name="Ruckert C."/>
            <person name="Nouioui I."/>
            <person name="Willmese J."/>
            <person name="van Wezel G."/>
            <person name="Klenk H.-P."/>
            <person name="Kalinowski J."/>
            <person name="Zotchev S.B."/>
        </authorList>
    </citation>
    <scope>NUCLEOTIDE SEQUENCE [LARGE SCALE GENOMIC DNA]</scope>
    <source>
        <strain evidence="2 3">DSM 45943</strain>
    </source>
</reference>
<keyword evidence="3" id="KW-1185">Reference proteome</keyword>
<evidence type="ECO:0000256" key="1">
    <source>
        <dbReference type="SAM" id="MobiDB-lite"/>
    </source>
</evidence>
<gene>
    <name evidence="2" type="ORF">AHOG_20690</name>
</gene>